<protein>
    <submittedName>
        <fullName evidence="2">Uncharacterized protein</fullName>
    </submittedName>
</protein>
<dbReference type="Proteomes" id="UP000181962">
    <property type="component" value="Chromosome"/>
</dbReference>
<reference evidence="2 3" key="1">
    <citation type="submission" date="2016-11" db="EMBL/GenBank/DDBJ databases">
        <title>Complete Genome Sequence of Bradyrhizobium sp. strain J5, an isolated from soybean nodule in Hokkaido.</title>
        <authorList>
            <person name="Kanehara K."/>
        </authorList>
    </citation>
    <scope>NUCLEOTIDE SEQUENCE [LARGE SCALE GENOMIC DNA]</scope>
    <source>
        <strain evidence="2 3">J5</strain>
    </source>
</reference>
<feature type="region of interest" description="Disordered" evidence="1">
    <location>
        <begin position="1"/>
        <end position="20"/>
    </location>
</feature>
<evidence type="ECO:0000256" key="1">
    <source>
        <dbReference type="SAM" id="MobiDB-lite"/>
    </source>
</evidence>
<organism evidence="2 3">
    <name type="scientific">Bradyrhizobium japonicum</name>
    <dbReference type="NCBI Taxonomy" id="375"/>
    <lineage>
        <taxon>Bacteria</taxon>
        <taxon>Pseudomonadati</taxon>
        <taxon>Pseudomonadota</taxon>
        <taxon>Alphaproteobacteria</taxon>
        <taxon>Hyphomicrobiales</taxon>
        <taxon>Nitrobacteraceae</taxon>
        <taxon>Bradyrhizobium</taxon>
    </lineage>
</organism>
<accession>A0A1L3FFN6</accession>
<dbReference type="EMBL" id="CP017637">
    <property type="protein sequence ID" value="APG12091.1"/>
    <property type="molecule type" value="Genomic_DNA"/>
</dbReference>
<dbReference type="AlphaFoldDB" id="A0A1L3FFN6"/>
<sequence length="112" mass="12387">MEQAPRKRNTSVGPGGPGYATHGVKLVGELFDRDCEAADQCGDFVEPRRIVRLDGAREAGQAFIIAELGNVRRQNRGGHFGTVEDIWHWNHLRKDPAPAKVDLNWVELASPS</sequence>
<name>A0A1L3FFN6_BRAJP</name>
<evidence type="ECO:0000313" key="2">
    <source>
        <dbReference type="EMBL" id="APG12091.1"/>
    </source>
</evidence>
<gene>
    <name evidence="2" type="ORF">BKD09_27510</name>
</gene>
<proteinExistence type="predicted"/>
<evidence type="ECO:0000313" key="3">
    <source>
        <dbReference type="Proteomes" id="UP000181962"/>
    </source>
</evidence>